<feature type="transmembrane region" description="Helical" evidence="1">
    <location>
        <begin position="77"/>
        <end position="97"/>
    </location>
</feature>
<evidence type="ECO:0000313" key="2">
    <source>
        <dbReference type="EMBL" id="TGK70619.1"/>
    </source>
</evidence>
<dbReference type="AlphaFoldDB" id="A0A6N4QE63"/>
<gene>
    <name evidence="2" type="ORF">EHQ18_09215</name>
</gene>
<comment type="caution">
    <text evidence="2">The sequence shown here is derived from an EMBL/GenBank/DDBJ whole genome shotgun (WGS) entry which is preliminary data.</text>
</comment>
<keyword evidence="1" id="KW-0472">Membrane</keyword>
<dbReference type="Proteomes" id="UP000297239">
    <property type="component" value="Unassembled WGS sequence"/>
</dbReference>
<sequence>MRDKNYNEDWIKIIGKISLLIGFIGIISSAQLIHSPEKFENQNVVARQFNKKIPDSNSQYTLPEIHINNQYINWSKYGGFLGILINLFYVISSIFLHSNNIIKFNSFYIASALKILYSLINDRIINETLATSGNNLLTTGNSLISDINLIFYIILLLITLLGQKFNLFKDGKK</sequence>
<evidence type="ECO:0000256" key="1">
    <source>
        <dbReference type="SAM" id="Phobius"/>
    </source>
</evidence>
<dbReference type="RefSeq" id="WP_135633690.1">
    <property type="nucleotide sequence ID" value="NZ_RQFE01000022.1"/>
</dbReference>
<reference evidence="2" key="1">
    <citation type="journal article" date="2019" name="PLoS Negl. Trop. Dis.">
        <title>Revisiting the worldwide diversity of Leptospira species in the environment.</title>
        <authorList>
            <person name="Vincent A.T."/>
            <person name="Schiettekatte O."/>
            <person name="Bourhy P."/>
            <person name="Veyrier F.J."/>
            <person name="Picardeau M."/>
        </authorList>
    </citation>
    <scope>NUCLEOTIDE SEQUENCE [LARGE SCALE GENOMIC DNA]</scope>
    <source>
        <strain evidence="2">201800293</strain>
    </source>
</reference>
<name>A0A6N4QE63_9LEPT</name>
<proteinExistence type="predicted"/>
<keyword evidence="3" id="KW-1185">Reference proteome</keyword>
<accession>A0A6N4QE63</accession>
<dbReference type="EMBL" id="RQFF01000027">
    <property type="protein sequence ID" value="TGK70619.1"/>
    <property type="molecule type" value="Genomic_DNA"/>
</dbReference>
<keyword evidence="1" id="KW-1133">Transmembrane helix</keyword>
<keyword evidence="1" id="KW-0812">Transmembrane</keyword>
<evidence type="ECO:0000313" key="3">
    <source>
        <dbReference type="Proteomes" id="UP000297239"/>
    </source>
</evidence>
<organism evidence="2 3">
    <name type="scientific">Leptospira kanakyensis</name>
    <dbReference type="NCBI Taxonomy" id="2484968"/>
    <lineage>
        <taxon>Bacteria</taxon>
        <taxon>Pseudomonadati</taxon>
        <taxon>Spirochaetota</taxon>
        <taxon>Spirochaetia</taxon>
        <taxon>Leptospirales</taxon>
        <taxon>Leptospiraceae</taxon>
        <taxon>Leptospira</taxon>
    </lineage>
</organism>
<feature type="transmembrane region" description="Helical" evidence="1">
    <location>
        <begin position="12"/>
        <end position="33"/>
    </location>
</feature>
<feature type="transmembrane region" description="Helical" evidence="1">
    <location>
        <begin position="140"/>
        <end position="162"/>
    </location>
</feature>
<protein>
    <submittedName>
        <fullName evidence="2">Uncharacterized protein</fullName>
    </submittedName>
</protein>
<feature type="transmembrane region" description="Helical" evidence="1">
    <location>
        <begin position="104"/>
        <end position="120"/>
    </location>
</feature>